<dbReference type="RefSeq" id="WP_090028210.1">
    <property type="nucleotide sequence ID" value="NZ_FNEB01000003.1"/>
</dbReference>
<dbReference type="Pfam" id="PF12146">
    <property type="entry name" value="Hydrolase_4"/>
    <property type="match status" value="1"/>
</dbReference>
<name>A0A1G8LDD2_9RHOB</name>
<dbReference type="InterPro" id="IPR022742">
    <property type="entry name" value="Hydrolase_4"/>
</dbReference>
<proteinExistence type="predicted"/>
<organism evidence="2 3">
    <name type="scientific">Lutimaribacter saemankumensis</name>
    <dbReference type="NCBI Taxonomy" id="490829"/>
    <lineage>
        <taxon>Bacteria</taxon>
        <taxon>Pseudomonadati</taxon>
        <taxon>Pseudomonadota</taxon>
        <taxon>Alphaproteobacteria</taxon>
        <taxon>Rhodobacterales</taxon>
        <taxon>Roseobacteraceae</taxon>
        <taxon>Lutimaribacter</taxon>
    </lineage>
</organism>
<dbReference type="PANTHER" id="PTHR11614">
    <property type="entry name" value="PHOSPHOLIPASE-RELATED"/>
    <property type="match status" value="1"/>
</dbReference>
<dbReference type="EMBL" id="FNEB01000003">
    <property type="protein sequence ID" value="SDI53729.1"/>
    <property type="molecule type" value="Genomic_DNA"/>
</dbReference>
<protein>
    <submittedName>
        <fullName evidence="2">Lysophospholipase</fullName>
    </submittedName>
</protein>
<dbReference type="AlphaFoldDB" id="A0A1G8LDD2"/>
<dbReference type="InterPro" id="IPR029058">
    <property type="entry name" value="AB_hydrolase_fold"/>
</dbReference>
<reference evidence="2 3" key="1">
    <citation type="submission" date="2016-10" db="EMBL/GenBank/DDBJ databases">
        <authorList>
            <person name="de Groot N.N."/>
        </authorList>
    </citation>
    <scope>NUCLEOTIDE SEQUENCE [LARGE SCALE GENOMIC DNA]</scope>
    <source>
        <strain evidence="2 3">DSM 28010</strain>
    </source>
</reference>
<dbReference type="Gene3D" id="3.40.50.1820">
    <property type="entry name" value="alpha/beta hydrolase"/>
    <property type="match status" value="1"/>
</dbReference>
<evidence type="ECO:0000259" key="1">
    <source>
        <dbReference type="Pfam" id="PF12146"/>
    </source>
</evidence>
<accession>A0A1G8LDD2</accession>
<evidence type="ECO:0000313" key="2">
    <source>
        <dbReference type="EMBL" id="SDI53729.1"/>
    </source>
</evidence>
<dbReference type="STRING" id="490829.SAMN05421850_103267"/>
<dbReference type="SUPFAM" id="SSF53474">
    <property type="entry name" value="alpha/beta-Hydrolases"/>
    <property type="match status" value="1"/>
</dbReference>
<dbReference type="InterPro" id="IPR051044">
    <property type="entry name" value="MAG_DAG_Lipase"/>
</dbReference>
<keyword evidence="3" id="KW-1185">Reference proteome</keyword>
<sequence length="320" mass="34789">MERAPFFSELADGPDNGAAWWLTATDGVRIRIAAWPKQGARGTVLIFPGRTEYAEKYGRAAADLAARGYATLAIDWRGQGLADKLLDDPAVGHVERFTDYQKDVAAVLKAAESLDLPRPWHLIAHSMGGCIGLRSVIEGLPVNSCVFSAPMWGIVISPMQRPVAWALGWSASRLRLDNAMAPGTSVAHYVSAEPFEGNPLTTDPGMFDYMRRHLELEPALSLGGPSIRWVHEALVEMRALARRPSPGLPCLTFLGTAEKIVDPGRIKARMAGWQGGELEMIDGAEHEVMMETPQIRAHVFDRAVALFDRHAGTGTSANVA</sequence>
<feature type="domain" description="Serine aminopeptidase S33" evidence="1">
    <location>
        <begin position="40"/>
        <end position="292"/>
    </location>
</feature>
<evidence type="ECO:0000313" key="3">
    <source>
        <dbReference type="Proteomes" id="UP000199340"/>
    </source>
</evidence>
<dbReference type="OrthoDB" id="9788260at2"/>
<gene>
    <name evidence="2" type="ORF">SAMN05421850_103267</name>
</gene>
<dbReference type="Proteomes" id="UP000199340">
    <property type="component" value="Unassembled WGS sequence"/>
</dbReference>